<evidence type="ECO:0000313" key="1">
    <source>
        <dbReference type="EMBL" id="NDY82907.1"/>
    </source>
</evidence>
<dbReference type="AlphaFoldDB" id="A0A6B2R1N5"/>
<sequence length="165" mass="17967">MATSSSRRVKLGSSASHLIGWLGNETQSANVLATAQLHLKIRSAVSEILPASMRGAFEVIKIEQTALTLTVSSAAFAAKFRQMAPRVSTHLQTLGWNIAEIKLRVHGGTRLHPAGKPPREARLLDENDLKSFEDLKQNLRPGPLADAVSKLLKHHHANNGNQTEN</sequence>
<reference evidence="1" key="1">
    <citation type="submission" date="2020-02" db="EMBL/GenBank/DDBJ databases">
        <authorList>
            <person name="Chen W.-M."/>
        </authorList>
    </citation>
    <scope>NUCLEOTIDE SEQUENCE</scope>
    <source>
        <strain evidence="1">NBD-18</strain>
    </source>
</reference>
<dbReference type="RefSeq" id="WP_163653065.1">
    <property type="nucleotide sequence ID" value="NZ_JAAGRN010000004.1"/>
</dbReference>
<proteinExistence type="predicted"/>
<gene>
    <name evidence="1" type="ORF">G3I67_06650</name>
</gene>
<comment type="caution">
    <text evidence="1">The sequence shown here is derived from an EMBL/GenBank/DDBJ whole genome shotgun (WGS) entry which is preliminary data.</text>
</comment>
<protein>
    <submittedName>
        <fullName evidence="1">DUF721 domain-containing protein</fullName>
    </submittedName>
</protein>
<accession>A0A6B2R1N5</accession>
<name>A0A6B2R1N5_9BURK</name>
<organism evidence="1">
    <name type="scientific">Sheuella amnicola</name>
    <dbReference type="NCBI Taxonomy" id="2707330"/>
    <lineage>
        <taxon>Bacteria</taxon>
        <taxon>Pseudomonadati</taxon>
        <taxon>Pseudomonadota</taxon>
        <taxon>Betaproteobacteria</taxon>
        <taxon>Burkholderiales</taxon>
        <taxon>Alcaligenaceae</taxon>
        <taxon>Sheuella</taxon>
    </lineage>
</organism>
<dbReference type="InterPro" id="IPR007922">
    <property type="entry name" value="DciA-like"/>
</dbReference>
<dbReference type="EMBL" id="JAAGRN010000004">
    <property type="protein sequence ID" value="NDY82907.1"/>
    <property type="molecule type" value="Genomic_DNA"/>
</dbReference>
<dbReference type="Pfam" id="PF05258">
    <property type="entry name" value="DciA"/>
    <property type="match status" value="1"/>
</dbReference>